<evidence type="ECO:0000313" key="3">
    <source>
        <dbReference type="Proteomes" id="UP000016927"/>
    </source>
</evidence>
<evidence type="ECO:0000256" key="1">
    <source>
        <dbReference type="SAM" id="MobiDB-lite"/>
    </source>
</evidence>
<evidence type="ECO:0008006" key="4">
    <source>
        <dbReference type="Google" id="ProtNLM"/>
    </source>
</evidence>
<dbReference type="AlphaFoldDB" id="R0KQP9"/>
<dbReference type="Proteomes" id="UP000016927">
    <property type="component" value="Unassembled WGS sequence"/>
</dbReference>
<dbReference type="VEuPathDB" id="MicrosporidiaDB:NBO_220g0004"/>
<dbReference type="Gene3D" id="3.30.70.330">
    <property type="match status" value="1"/>
</dbReference>
<dbReference type="HOGENOM" id="CLU_063261_0_0_1"/>
<accession>R0KQP9</accession>
<feature type="region of interest" description="Disordered" evidence="1">
    <location>
        <begin position="134"/>
        <end position="159"/>
    </location>
</feature>
<evidence type="ECO:0000313" key="2">
    <source>
        <dbReference type="EMBL" id="EOB13061.1"/>
    </source>
</evidence>
<reference evidence="2 3" key="1">
    <citation type="journal article" date="2013" name="BMC Genomics">
        <title>Comparative genomics of parasitic silkworm microsporidia reveal an association between genome expansion and host adaptation.</title>
        <authorList>
            <person name="Pan G."/>
            <person name="Xu J."/>
            <person name="Li T."/>
            <person name="Xia Q."/>
            <person name="Liu S.L."/>
            <person name="Zhang G."/>
            <person name="Li S."/>
            <person name="Li C."/>
            <person name="Liu H."/>
            <person name="Yang L."/>
            <person name="Liu T."/>
            <person name="Zhang X."/>
            <person name="Wu Z."/>
            <person name="Fan W."/>
            <person name="Dang X."/>
            <person name="Xiang H."/>
            <person name="Tao M."/>
            <person name="Li Y."/>
            <person name="Hu J."/>
            <person name="Li Z."/>
            <person name="Lin L."/>
            <person name="Luo J."/>
            <person name="Geng L."/>
            <person name="Wang L."/>
            <person name="Long M."/>
            <person name="Wan Y."/>
            <person name="He N."/>
            <person name="Zhang Z."/>
            <person name="Lu C."/>
            <person name="Keeling P.J."/>
            <person name="Wang J."/>
            <person name="Xiang Z."/>
            <person name="Zhou Z."/>
        </authorList>
    </citation>
    <scope>NUCLEOTIDE SEQUENCE [LARGE SCALE GENOMIC DNA]</scope>
    <source>
        <strain evidence="3">CQ1 / CVCC 102059</strain>
    </source>
</reference>
<feature type="compositionally biased region" description="Basic and acidic residues" evidence="1">
    <location>
        <begin position="134"/>
        <end position="153"/>
    </location>
</feature>
<gene>
    <name evidence="2" type="ORF">NBO_220g0004</name>
</gene>
<protein>
    <recommendedName>
        <fullName evidence="4">C3H1-type domain-containing protein</fullName>
    </recommendedName>
</protein>
<sequence length="296" mass="34516">MIYYFLSLKHCFIFFIFQKVDPMNSPNNMHKTEDKKDILRAPLIDGQKSIIYREIEDSGVADDVINIIEYTISSSDEVNKFNIIVEALSPLIQDKAKLIVSKLYLYKRRPCKFNDQCKDKKCIFTHDKDKILKTPDNKRKTDSESTKRQKTESESTQNREVIVNRVDSSKFGEDDVLGYLSTFGEIESIKKLNDIKWLITFKEISEAKNFVSSRDPILGDNSIKKYFNSMENMKKYELNSLFDKQEEILKQITNNDIPELEELKRIILRIKTLVKETEQNGGTQEPRGSTVRNTQI</sequence>
<proteinExistence type="predicted"/>
<dbReference type="EMBL" id="KB909128">
    <property type="protein sequence ID" value="EOB13061.1"/>
    <property type="molecule type" value="Genomic_DNA"/>
</dbReference>
<name>R0KQP9_NOSB1</name>
<dbReference type="InterPro" id="IPR012677">
    <property type="entry name" value="Nucleotide-bd_a/b_plait_sf"/>
</dbReference>
<organism evidence="2 3">
    <name type="scientific">Nosema bombycis (strain CQ1 / CVCC 102059)</name>
    <name type="common">Microsporidian parasite</name>
    <name type="synonym">Pebrine of silkworm</name>
    <dbReference type="NCBI Taxonomy" id="578461"/>
    <lineage>
        <taxon>Eukaryota</taxon>
        <taxon>Fungi</taxon>
        <taxon>Fungi incertae sedis</taxon>
        <taxon>Microsporidia</taxon>
        <taxon>Nosematidae</taxon>
        <taxon>Nosema</taxon>
    </lineage>
</organism>
<keyword evidence="3" id="KW-1185">Reference proteome</keyword>
<dbReference type="OrthoDB" id="2186004at2759"/>